<feature type="coiled-coil region" evidence="1">
    <location>
        <begin position="53"/>
        <end position="106"/>
    </location>
</feature>
<organism evidence="3 4">
    <name type="scientific">Nocardioides ginsengisoli</name>
    <dbReference type="NCBI Taxonomy" id="363868"/>
    <lineage>
        <taxon>Bacteria</taxon>
        <taxon>Bacillati</taxon>
        <taxon>Actinomycetota</taxon>
        <taxon>Actinomycetes</taxon>
        <taxon>Propionibacteriales</taxon>
        <taxon>Nocardioidaceae</taxon>
        <taxon>Nocardioides</taxon>
    </lineage>
</organism>
<accession>A0ABW3W4N3</accession>
<name>A0ABW3W4N3_9ACTN</name>
<evidence type="ECO:0000313" key="3">
    <source>
        <dbReference type="EMBL" id="MFD1249485.1"/>
    </source>
</evidence>
<evidence type="ECO:0000256" key="2">
    <source>
        <dbReference type="SAM" id="SignalP"/>
    </source>
</evidence>
<protein>
    <submittedName>
        <fullName evidence="3">Uncharacterized protein</fullName>
    </submittedName>
</protein>
<dbReference type="Proteomes" id="UP001597229">
    <property type="component" value="Unassembled WGS sequence"/>
</dbReference>
<keyword evidence="4" id="KW-1185">Reference proteome</keyword>
<reference evidence="4" key="1">
    <citation type="journal article" date="2019" name="Int. J. Syst. Evol. Microbiol.">
        <title>The Global Catalogue of Microorganisms (GCM) 10K type strain sequencing project: providing services to taxonomists for standard genome sequencing and annotation.</title>
        <authorList>
            <consortium name="The Broad Institute Genomics Platform"/>
            <consortium name="The Broad Institute Genome Sequencing Center for Infectious Disease"/>
            <person name="Wu L."/>
            <person name="Ma J."/>
        </authorList>
    </citation>
    <scope>NUCLEOTIDE SEQUENCE [LARGE SCALE GENOMIC DNA]</scope>
    <source>
        <strain evidence="4">CCUG 52478</strain>
    </source>
</reference>
<feature type="signal peptide" evidence="2">
    <location>
        <begin position="1"/>
        <end position="28"/>
    </location>
</feature>
<proteinExistence type="predicted"/>
<evidence type="ECO:0000313" key="4">
    <source>
        <dbReference type="Proteomes" id="UP001597229"/>
    </source>
</evidence>
<sequence length="179" mass="19039">MLRAISKLILGIAVALGLTLGLAPVADAAPAVERTTASASERATTCTIQYQAVTVAKTTYKKAETKVKKLKKKLKKAKKHHHKKQVRLLKKKLKKAKAERLKASSAVTSTSRAYATCQKDGSTIPGTIPPDKNPLDFLGELLDSLGVGALVDLLGLDTVIDLLGLRPLLESLGLGAILH</sequence>
<dbReference type="RefSeq" id="WP_367919828.1">
    <property type="nucleotide sequence ID" value="NZ_BAABAC010000024.1"/>
</dbReference>
<gene>
    <name evidence="3" type="ORF">ACFQ3F_16920</name>
</gene>
<dbReference type="EMBL" id="JBHTLX010000021">
    <property type="protein sequence ID" value="MFD1249485.1"/>
    <property type="molecule type" value="Genomic_DNA"/>
</dbReference>
<keyword evidence="2" id="KW-0732">Signal</keyword>
<feature type="chain" id="PRO_5045182572" evidence="2">
    <location>
        <begin position="29"/>
        <end position="179"/>
    </location>
</feature>
<keyword evidence="1" id="KW-0175">Coiled coil</keyword>
<evidence type="ECO:0000256" key="1">
    <source>
        <dbReference type="SAM" id="Coils"/>
    </source>
</evidence>
<comment type="caution">
    <text evidence="3">The sequence shown here is derived from an EMBL/GenBank/DDBJ whole genome shotgun (WGS) entry which is preliminary data.</text>
</comment>